<gene>
    <name evidence="3" type="ORF">SAMN02745199_0781</name>
</gene>
<keyword evidence="3" id="KW-0808">Transferase</keyword>
<dbReference type="RefSeq" id="WP_073072400.1">
    <property type="nucleotide sequence ID" value="NZ_FQXN01000002.1"/>
</dbReference>
<dbReference type="Gene3D" id="3.40.50.10180">
    <property type="entry name" value="Glycerate kinase, MOFRL-like N-terminal domain"/>
    <property type="match status" value="1"/>
</dbReference>
<dbReference type="Gene3D" id="3.40.1480.10">
    <property type="entry name" value="MOFRL domain"/>
    <property type="match status" value="1"/>
</dbReference>
<dbReference type="PANTHER" id="PTHR12227">
    <property type="entry name" value="GLYCERATE KINASE"/>
    <property type="match status" value="1"/>
</dbReference>
<dbReference type="InterPro" id="IPR038614">
    <property type="entry name" value="GK_N_sf"/>
</dbReference>
<dbReference type="EMBL" id="FQXN01000002">
    <property type="protein sequence ID" value="SHH33034.1"/>
    <property type="molecule type" value="Genomic_DNA"/>
</dbReference>
<accession>A0A1M5S3G3</accession>
<dbReference type="FunFam" id="3.40.1480.10:FF:000003">
    <property type="entry name" value="D-glycerate 2-kinase"/>
    <property type="match status" value="1"/>
</dbReference>
<reference evidence="4" key="1">
    <citation type="submission" date="2016-11" db="EMBL/GenBank/DDBJ databases">
        <authorList>
            <person name="Varghese N."/>
            <person name="Submissions S."/>
        </authorList>
    </citation>
    <scope>NUCLEOTIDE SEQUENCE [LARGE SCALE GENOMIC DNA]</scope>
    <source>
        <strain evidence="4">DSM 15807</strain>
    </source>
</reference>
<keyword evidence="3" id="KW-0418">Kinase</keyword>
<dbReference type="Pfam" id="PF05161">
    <property type="entry name" value="MOFRL"/>
    <property type="match status" value="1"/>
</dbReference>
<evidence type="ECO:0000313" key="3">
    <source>
        <dbReference type="EMBL" id="SHH33034.1"/>
    </source>
</evidence>
<dbReference type="Pfam" id="PF13660">
    <property type="entry name" value="DUF4147"/>
    <property type="match status" value="1"/>
</dbReference>
<sequence length="410" mass="44719">MNLKILARKFVEQVIIEVLPDKLVKDKLNELDIKGSVYVLSIGKAAWRMAKAASEVLNVKYGIVITKYNHSLGPIEHFEIFEAGHPIPDENSLKATKYAIEKLSGLSENDHLIFLVSGGGSALFEYPEDGINFEEIQDITRQLLKSGADIVEINTIRKRLSKVKGGKFAKIIFPARITALVLSDVLGDRLESIASGPAYPDIMTKEDAKKIIKKYNLKISEKVMKAIEKETPKQIENATHYIIGSVELACKTLEKFANKEGFNTYILTTQLNCEAKEAGRFVASIAKSIDQTSFITPACIIFGGETVVEVKGKGKGGRNQELSLSAAIEIEGMDNVVVASVGTDGTDGPTDAAGGIIDGETVKKIKKFGKDPYEFLENNDSYNALLLAGDLLKTGPTGTNINDFGFILIK</sequence>
<dbReference type="STRING" id="1123380.SAMN02745199_0781"/>
<evidence type="ECO:0000259" key="1">
    <source>
        <dbReference type="Pfam" id="PF05161"/>
    </source>
</evidence>
<evidence type="ECO:0000259" key="2">
    <source>
        <dbReference type="Pfam" id="PF13660"/>
    </source>
</evidence>
<dbReference type="InterPro" id="IPR037035">
    <property type="entry name" value="GK-like_C_sf"/>
</dbReference>
<dbReference type="GO" id="GO:0008887">
    <property type="term" value="F:glycerate kinase activity"/>
    <property type="evidence" value="ECO:0007669"/>
    <property type="project" value="InterPro"/>
</dbReference>
<name>A0A1M5S3G3_9BACT</name>
<protein>
    <submittedName>
        <fullName evidence="3">Glycerate 2-kinase</fullName>
    </submittedName>
</protein>
<dbReference type="AlphaFoldDB" id="A0A1M5S3G3"/>
<organism evidence="3 4">
    <name type="scientific">Thermosipho atlanticus DSM 15807</name>
    <dbReference type="NCBI Taxonomy" id="1123380"/>
    <lineage>
        <taxon>Bacteria</taxon>
        <taxon>Thermotogati</taxon>
        <taxon>Thermotogota</taxon>
        <taxon>Thermotogae</taxon>
        <taxon>Thermotogales</taxon>
        <taxon>Fervidobacteriaceae</taxon>
        <taxon>Thermosipho</taxon>
    </lineage>
</organism>
<dbReference type="GO" id="GO:0005737">
    <property type="term" value="C:cytoplasm"/>
    <property type="evidence" value="ECO:0007669"/>
    <property type="project" value="TreeGrafter"/>
</dbReference>
<dbReference type="InterPro" id="IPR025286">
    <property type="entry name" value="MOFRL_assoc_dom"/>
</dbReference>
<dbReference type="InterPro" id="IPR007835">
    <property type="entry name" value="MOFRL"/>
</dbReference>
<feature type="domain" description="MOFRL" evidence="1">
    <location>
        <begin position="298"/>
        <end position="403"/>
    </location>
</feature>
<dbReference type="OrthoDB" id="9766552at2"/>
<proteinExistence type="predicted"/>
<dbReference type="SUPFAM" id="SSF82544">
    <property type="entry name" value="GckA/TtuD-like"/>
    <property type="match status" value="1"/>
</dbReference>
<feature type="domain" description="MOFRL-associated" evidence="2">
    <location>
        <begin position="7"/>
        <end position="227"/>
    </location>
</feature>
<dbReference type="PANTHER" id="PTHR12227:SF0">
    <property type="entry name" value="GLYCERATE KINASE"/>
    <property type="match status" value="1"/>
</dbReference>
<evidence type="ECO:0000313" key="4">
    <source>
        <dbReference type="Proteomes" id="UP000242592"/>
    </source>
</evidence>
<dbReference type="Proteomes" id="UP000242592">
    <property type="component" value="Unassembled WGS sequence"/>
</dbReference>
<dbReference type="InterPro" id="IPR039760">
    <property type="entry name" value="MOFRL_protein"/>
</dbReference>
<keyword evidence="4" id="KW-1185">Reference proteome</keyword>